<keyword evidence="1" id="KW-0472">Membrane</keyword>
<evidence type="ECO:0000313" key="2">
    <source>
        <dbReference type="EMBL" id="TWP51244.1"/>
    </source>
</evidence>
<keyword evidence="3" id="KW-1185">Reference proteome</keyword>
<keyword evidence="1" id="KW-1133">Transmembrane helix</keyword>
<dbReference type="EMBL" id="VOBR01000009">
    <property type="protein sequence ID" value="TWP51244.1"/>
    <property type="molecule type" value="Genomic_DNA"/>
</dbReference>
<evidence type="ECO:0000313" key="3">
    <source>
        <dbReference type="Proteomes" id="UP000316639"/>
    </source>
</evidence>
<name>A0A563EVR3_9PSEU</name>
<accession>A0A563EVR3</accession>
<comment type="caution">
    <text evidence="2">The sequence shown here is derived from an EMBL/GenBank/DDBJ whole genome shotgun (WGS) entry which is preliminary data.</text>
</comment>
<organism evidence="2 3">
    <name type="scientific">Lentzea tibetensis</name>
    <dbReference type="NCBI Taxonomy" id="2591470"/>
    <lineage>
        <taxon>Bacteria</taxon>
        <taxon>Bacillati</taxon>
        <taxon>Actinomycetota</taxon>
        <taxon>Actinomycetes</taxon>
        <taxon>Pseudonocardiales</taxon>
        <taxon>Pseudonocardiaceae</taxon>
        <taxon>Lentzea</taxon>
    </lineage>
</organism>
<keyword evidence="1" id="KW-0812">Transmembrane</keyword>
<protein>
    <submittedName>
        <fullName evidence="2">Uncharacterized protein</fullName>
    </submittedName>
</protein>
<gene>
    <name evidence="2" type="ORF">FKR81_16660</name>
</gene>
<evidence type="ECO:0000256" key="1">
    <source>
        <dbReference type="SAM" id="Phobius"/>
    </source>
</evidence>
<dbReference type="AlphaFoldDB" id="A0A563EVR3"/>
<dbReference type="OrthoDB" id="3482657at2"/>
<sequence>MTPATVVRLTAVALAIVAVSDVAPQARGHAWLALTALALVYGLACWAFPYGKCRPCKGMGRFHGGLGGIRLCKRCDGSGLKLRAGRKFLNSLRRHARRGR</sequence>
<proteinExistence type="predicted"/>
<reference evidence="2 3" key="1">
    <citation type="submission" date="2019-07" db="EMBL/GenBank/DDBJ databases">
        <title>Lentzea xizangensis sp. nov., isolated from Qinghai-Tibetan Plateau Soils.</title>
        <authorList>
            <person name="Huang J."/>
        </authorList>
    </citation>
    <scope>NUCLEOTIDE SEQUENCE [LARGE SCALE GENOMIC DNA]</scope>
    <source>
        <strain evidence="2 3">FXJ1.1311</strain>
    </source>
</reference>
<feature type="transmembrane region" description="Helical" evidence="1">
    <location>
        <begin position="30"/>
        <end position="51"/>
    </location>
</feature>
<dbReference type="Proteomes" id="UP000316639">
    <property type="component" value="Unassembled WGS sequence"/>
</dbReference>